<evidence type="ECO:0000313" key="7">
    <source>
        <dbReference type="Proteomes" id="UP001596036"/>
    </source>
</evidence>
<evidence type="ECO:0000256" key="3">
    <source>
        <dbReference type="PROSITE-ProRule" id="PRU00339"/>
    </source>
</evidence>
<evidence type="ECO:0000256" key="2">
    <source>
        <dbReference type="ARBA" id="ARBA00034247"/>
    </source>
</evidence>
<dbReference type="InterPro" id="IPR050469">
    <property type="entry name" value="Diguanylate_Cyclase"/>
</dbReference>
<keyword evidence="3" id="KW-0802">TPR repeat</keyword>
<evidence type="ECO:0000256" key="4">
    <source>
        <dbReference type="SAM" id="Phobius"/>
    </source>
</evidence>
<dbReference type="RefSeq" id="WP_386755484.1">
    <property type="nucleotide sequence ID" value="NZ_JBHSNM010000004.1"/>
</dbReference>
<reference evidence="7" key="1">
    <citation type="journal article" date="2019" name="Int. J. Syst. Evol. Microbiol.">
        <title>The Global Catalogue of Microorganisms (GCM) 10K type strain sequencing project: providing services to taxonomists for standard genome sequencing and annotation.</title>
        <authorList>
            <consortium name="The Broad Institute Genomics Platform"/>
            <consortium name="The Broad Institute Genome Sequencing Center for Infectious Disease"/>
            <person name="Wu L."/>
            <person name="Ma J."/>
        </authorList>
    </citation>
    <scope>NUCLEOTIDE SEQUENCE [LARGE SCALE GENOMIC DNA]</scope>
    <source>
        <strain evidence="7">KACC 11407</strain>
    </source>
</reference>
<feature type="repeat" description="TPR" evidence="3">
    <location>
        <begin position="197"/>
        <end position="230"/>
    </location>
</feature>
<dbReference type="Gene3D" id="1.25.40.10">
    <property type="entry name" value="Tetratricopeptide repeat domain"/>
    <property type="match status" value="2"/>
</dbReference>
<dbReference type="PANTHER" id="PTHR45138:SF9">
    <property type="entry name" value="DIGUANYLATE CYCLASE DGCM-RELATED"/>
    <property type="match status" value="1"/>
</dbReference>
<dbReference type="Pfam" id="PF00990">
    <property type="entry name" value="GGDEF"/>
    <property type="match status" value="1"/>
</dbReference>
<dbReference type="EMBL" id="JBHSNM010000004">
    <property type="protein sequence ID" value="MFC5570958.1"/>
    <property type="molecule type" value="Genomic_DNA"/>
</dbReference>
<dbReference type="CDD" id="cd01949">
    <property type="entry name" value="GGDEF"/>
    <property type="match status" value="1"/>
</dbReference>
<evidence type="ECO:0000313" key="6">
    <source>
        <dbReference type="EMBL" id="MFC5570958.1"/>
    </source>
</evidence>
<dbReference type="InterPro" id="IPR029787">
    <property type="entry name" value="Nucleotide_cyclase"/>
</dbReference>
<feature type="repeat" description="TPR" evidence="3">
    <location>
        <begin position="237"/>
        <end position="270"/>
    </location>
</feature>
<keyword evidence="6" id="KW-0548">Nucleotidyltransferase</keyword>
<dbReference type="SUPFAM" id="SSF48452">
    <property type="entry name" value="TPR-like"/>
    <property type="match status" value="2"/>
</dbReference>
<dbReference type="GO" id="GO:0052621">
    <property type="term" value="F:diguanylate cyclase activity"/>
    <property type="evidence" value="ECO:0007669"/>
    <property type="project" value="UniProtKB-EC"/>
</dbReference>
<dbReference type="SMART" id="SM00267">
    <property type="entry name" value="GGDEF"/>
    <property type="match status" value="1"/>
</dbReference>
<name>A0ABW0SPW5_9GAMM</name>
<dbReference type="Pfam" id="PF13424">
    <property type="entry name" value="TPR_12"/>
    <property type="match status" value="2"/>
</dbReference>
<organism evidence="6 7">
    <name type="scientific">Lysobacter yangpyeongensis</name>
    <dbReference type="NCBI Taxonomy" id="346182"/>
    <lineage>
        <taxon>Bacteria</taxon>
        <taxon>Pseudomonadati</taxon>
        <taxon>Pseudomonadota</taxon>
        <taxon>Gammaproteobacteria</taxon>
        <taxon>Lysobacterales</taxon>
        <taxon>Lysobacteraceae</taxon>
        <taxon>Lysobacter</taxon>
    </lineage>
</organism>
<dbReference type="PROSITE" id="PS50005">
    <property type="entry name" value="TPR"/>
    <property type="match status" value="2"/>
</dbReference>
<feature type="transmembrane region" description="Helical" evidence="4">
    <location>
        <begin position="438"/>
        <end position="458"/>
    </location>
</feature>
<protein>
    <recommendedName>
        <fullName evidence="1">diguanylate cyclase</fullName>
        <ecNumber evidence="1">2.7.7.65</ecNumber>
    </recommendedName>
</protein>
<evidence type="ECO:0000259" key="5">
    <source>
        <dbReference type="PROSITE" id="PS50887"/>
    </source>
</evidence>
<keyword evidence="6" id="KW-0808">Transferase</keyword>
<dbReference type="InterPro" id="IPR019734">
    <property type="entry name" value="TPR_rpt"/>
</dbReference>
<keyword evidence="4" id="KW-0812">Transmembrane</keyword>
<dbReference type="EC" id="2.7.7.65" evidence="1"/>
<evidence type="ECO:0000256" key="1">
    <source>
        <dbReference type="ARBA" id="ARBA00012528"/>
    </source>
</evidence>
<proteinExistence type="predicted"/>
<dbReference type="PROSITE" id="PS50887">
    <property type="entry name" value="GGDEF"/>
    <property type="match status" value="1"/>
</dbReference>
<dbReference type="PANTHER" id="PTHR45138">
    <property type="entry name" value="REGULATORY COMPONENTS OF SENSORY TRANSDUCTION SYSTEM"/>
    <property type="match status" value="1"/>
</dbReference>
<keyword evidence="4" id="KW-1133">Transmembrane helix</keyword>
<dbReference type="Gene3D" id="3.30.70.270">
    <property type="match status" value="1"/>
</dbReference>
<dbReference type="SMART" id="SM00028">
    <property type="entry name" value="TPR"/>
    <property type="match status" value="6"/>
</dbReference>
<sequence>MLAVIGWCVVVDVPAQPAPSPDRTGLDAFGTTPDAGQFDRLIEQVERGDLIVSGPQQVRDVVRRLDALRPKNDARRELRLRGFRCDYDDLGQPAAGLAFARAGLADAARLHDVGEQIRFSLCEANYIDGSGRTAQSAATVDAALVLARKHDDPRLLAQTLVHRGSLYSLLGQQAAALTDFLEAQKVYTAAGLRKEAEASLGDIAAAYRRMGDHDKALEYLRQGIAFAEREGDAGLLSVALLQTGYLHEDLRQYEEALAVLRRALDVAAAHGLEYDVAAAHLAMASSLVRKGDFDAAETALTTARAGFERVGDRSNEAMLQLLDGMVLAGRGDHPQALEHYDRAARAFEVDPNLRYQVDLYASRALSHEALGNYRAAMDDLKLERSGRSRLYEDSRTQQSLLLQYQFDTARRDLENARLQAERRSQQQRLKVAERASRWQWAALVSIALLMVILLALFMRQLRSMRRINQLALTDALTGVANRRHVEVAAEQAVANARAQQEPLAVLTFDLDWFKRINDGHGHACGDQVLIRVARACETLLRQNDLLGRMGGEEFIVLLPKTSTDAALMVAERLRDSVHRLDLSDLAEDLNVTISLGLAMLRPQDDGVHDVIDRADAALYRAKEAGRNRVAMEI</sequence>
<dbReference type="InterPro" id="IPR043128">
    <property type="entry name" value="Rev_trsase/Diguanyl_cyclase"/>
</dbReference>
<dbReference type="InterPro" id="IPR011990">
    <property type="entry name" value="TPR-like_helical_dom_sf"/>
</dbReference>
<comment type="caution">
    <text evidence="6">The sequence shown here is derived from an EMBL/GenBank/DDBJ whole genome shotgun (WGS) entry which is preliminary data.</text>
</comment>
<keyword evidence="4" id="KW-0472">Membrane</keyword>
<comment type="catalytic activity">
    <reaction evidence="2">
        <text>2 GTP = 3',3'-c-di-GMP + 2 diphosphate</text>
        <dbReference type="Rhea" id="RHEA:24898"/>
        <dbReference type="ChEBI" id="CHEBI:33019"/>
        <dbReference type="ChEBI" id="CHEBI:37565"/>
        <dbReference type="ChEBI" id="CHEBI:58805"/>
        <dbReference type="EC" id="2.7.7.65"/>
    </reaction>
</comment>
<dbReference type="SUPFAM" id="SSF55073">
    <property type="entry name" value="Nucleotide cyclase"/>
    <property type="match status" value="1"/>
</dbReference>
<accession>A0ABW0SPW5</accession>
<feature type="domain" description="GGDEF" evidence="5">
    <location>
        <begin position="501"/>
        <end position="633"/>
    </location>
</feature>
<dbReference type="Proteomes" id="UP001596036">
    <property type="component" value="Unassembled WGS sequence"/>
</dbReference>
<gene>
    <name evidence="6" type="ORF">ACFPN1_12885</name>
</gene>
<keyword evidence="7" id="KW-1185">Reference proteome</keyword>
<dbReference type="NCBIfam" id="TIGR00254">
    <property type="entry name" value="GGDEF"/>
    <property type="match status" value="1"/>
</dbReference>
<dbReference type="InterPro" id="IPR000160">
    <property type="entry name" value="GGDEF_dom"/>
</dbReference>